<dbReference type="GO" id="GO:0016787">
    <property type="term" value="F:hydrolase activity"/>
    <property type="evidence" value="ECO:0007669"/>
    <property type="project" value="UniProtKB-KW"/>
</dbReference>
<dbReference type="CDD" id="cd00268">
    <property type="entry name" value="DEADc"/>
    <property type="match status" value="1"/>
</dbReference>
<dbReference type="SMART" id="SM00490">
    <property type="entry name" value="HELICc"/>
    <property type="match status" value="1"/>
</dbReference>
<dbReference type="SUPFAM" id="SSF52540">
    <property type="entry name" value="P-loop containing nucleoside triphosphate hydrolases"/>
    <property type="match status" value="1"/>
</dbReference>
<evidence type="ECO:0000256" key="4">
    <source>
        <dbReference type="ARBA" id="ARBA00022806"/>
    </source>
</evidence>
<dbReference type="PROSITE" id="PS51194">
    <property type="entry name" value="HELICASE_CTER"/>
    <property type="match status" value="1"/>
</dbReference>
<evidence type="ECO:0000256" key="8">
    <source>
        <dbReference type="SAM" id="MobiDB-lite"/>
    </source>
</evidence>
<dbReference type="PROSITE" id="PS00039">
    <property type="entry name" value="DEAD_ATP_HELICASE"/>
    <property type="match status" value="1"/>
</dbReference>
<feature type="domain" description="Helicase ATP-binding" evidence="9">
    <location>
        <begin position="127"/>
        <end position="307"/>
    </location>
</feature>
<dbReference type="CDD" id="cd18787">
    <property type="entry name" value="SF2_C_DEAD"/>
    <property type="match status" value="1"/>
</dbReference>
<dbReference type="eggNOG" id="COG0513">
    <property type="taxonomic scope" value="Bacteria"/>
</dbReference>
<dbReference type="HOGENOM" id="CLU_003041_1_3_7"/>
<gene>
    <name evidence="11" type="primary">recQ2</name>
    <name evidence="11" type="ordered locus">HRM2_42330</name>
</gene>
<evidence type="ECO:0000256" key="3">
    <source>
        <dbReference type="ARBA" id="ARBA00022801"/>
    </source>
</evidence>
<dbReference type="GO" id="GO:0003676">
    <property type="term" value="F:nucleic acid binding"/>
    <property type="evidence" value="ECO:0007669"/>
    <property type="project" value="InterPro"/>
</dbReference>
<dbReference type="PROSITE" id="PS51192">
    <property type="entry name" value="HELICASE_ATP_BIND_1"/>
    <property type="match status" value="1"/>
</dbReference>
<dbReference type="KEGG" id="dat:HRM2_42330"/>
<dbReference type="Gene3D" id="3.40.50.300">
    <property type="entry name" value="P-loop containing nucleotide triphosphate hydrolases"/>
    <property type="match status" value="2"/>
</dbReference>
<dbReference type="Proteomes" id="UP000000442">
    <property type="component" value="Chromosome"/>
</dbReference>
<dbReference type="GO" id="GO:0005829">
    <property type="term" value="C:cytosol"/>
    <property type="evidence" value="ECO:0007669"/>
    <property type="project" value="TreeGrafter"/>
</dbReference>
<accession>C0QD57</accession>
<keyword evidence="5 7" id="KW-0067">ATP-binding</keyword>
<dbReference type="EC" id="3.6.1.-" evidence="11"/>
<dbReference type="EMBL" id="CP001087">
    <property type="protein sequence ID" value="ACN17289.1"/>
    <property type="molecule type" value="Genomic_DNA"/>
</dbReference>
<dbReference type="HAMAP" id="MF_00661">
    <property type="entry name" value="DEAD_helicase_RhlB"/>
    <property type="match status" value="1"/>
</dbReference>
<keyword evidence="3 7" id="KW-0378">Hydrolase</keyword>
<dbReference type="STRING" id="177437.HRM2_42330"/>
<dbReference type="SMART" id="SM00487">
    <property type="entry name" value="DEXDc"/>
    <property type="match status" value="1"/>
</dbReference>
<dbReference type="Pfam" id="PF00270">
    <property type="entry name" value="DEAD"/>
    <property type="match status" value="1"/>
</dbReference>
<dbReference type="InterPro" id="IPR001650">
    <property type="entry name" value="Helicase_C-like"/>
</dbReference>
<reference evidence="11 12" key="1">
    <citation type="journal article" date="2009" name="Environ. Microbiol.">
        <title>Genome sequence of Desulfobacterium autotrophicum HRM2, a marine sulfate reducer oxidizing organic carbon completely to carbon dioxide.</title>
        <authorList>
            <person name="Strittmatter A.W."/>
            <person name="Liesegang H."/>
            <person name="Rabus R."/>
            <person name="Decker I."/>
            <person name="Amann J."/>
            <person name="Andres S."/>
            <person name="Henne A."/>
            <person name="Fricke W.F."/>
            <person name="Martinez-Arias R."/>
            <person name="Bartels D."/>
            <person name="Goesmann A."/>
            <person name="Krause L."/>
            <person name="Puehler A."/>
            <person name="Klenk H.P."/>
            <person name="Richter M."/>
            <person name="Schuler M."/>
            <person name="Gloeckner F.O."/>
            <person name="Meyerdierks A."/>
            <person name="Gottschalk G."/>
            <person name="Amann R."/>
        </authorList>
    </citation>
    <scope>NUCLEOTIDE SEQUENCE [LARGE SCALE GENOMIC DNA]</scope>
    <source>
        <strain evidence="12">ATCC 43914 / DSM 3382 / HRM2</strain>
    </source>
</reference>
<dbReference type="InterPro" id="IPR027417">
    <property type="entry name" value="P-loop_NTPase"/>
</dbReference>
<dbReference type="InterPro" id="IPR044742">
    <property type="entry name" value="DEAD/DEAH_RhlB"/>
</dbReference>
<feature type="compositionally biased region" description="Basic residues" evidence="8">
    <location>
        <begin position="496"/>
        <end position="511"/>
    </location>
</feature>
<dbReference type="PANTHER" id="PTHR47959:SF10">
    <property type="entry name" value="ATP-DEPENDENT RNA HELICASE RHLB"/>
    <property type="match status" value="1"/>
</dbReference>
<feature type="region of interest" description="Disordered" evidence="8">
    <location>
        <begin position="11"/>
        <end position="85"/>
    </location>
</feature>
<protein>
    <submittedName>
        <fullName evidence="11">RecQ2</fullName>
        <ecNumber evidence="11">3.6.1.-</ecNumber>
    </submittedName>
</protein>
<dbReference type="InterPro" id="IPR014001">
    <property type="entry name" value="Helicase_ATP-bd"/>
</dbReference>
<comment type="similarity">
    <text evidence="6 7">Belongs to the DEAD box helicase family.</text>
</comment>
<dbReference type="InterPro" id="IPR000629">
    <property type="entry name" value="RNA-helicase_DEAD-box_CS"/>
</dbReference>
<keyword evidence="12" id="KW-1185">Reference proteome</keyword>
<dbReference type="InterPro" id="IPR023554">
    <property type="entry name" value="RNA_helicase_ATP-dep_RhlB"/>
</dbReference>
<dbReference type="InterPro" id="IPR050079">
    <property type="entry name" value="DEAD_box_RNA_helicase"/>
</dbReference>
<evidence type="ECO:0000259" key="10">
    <source>
        <dbReference type="PROSITE" id="PS51194"/>
    </source>
</evidence>
<evidence type="ECO:0000259" key="9">
    <source>
        <dbReference type="PROSITE" id="PS51192"/>
    </source>
</evidence>
<organism evidence="11 12">
    <name type="scientific">Desulforapulum autotrophicum (strain ATCC 43914 / DSM 3382 / VKM B-1955 / HRM2)</name>
    <name type="common">Desulfobacterium autotrophicum</name>
    <dbReference type="NCBI Taxonomy" id="177437"/>
    <lineage>
        <taxon>Bacteria</taxon>
        <taxon>Pseudomonadati</taxon>
        <taxon>Thermodesulfobacteriota</taxon>
        <taxon>Desulfobacteria</taxon>
        <taxon>Desulfobacterales</taxon>
        <taxon>Desulfobacteraceae</taxon>
        <taxon>Desulforapulum</taxon>
    </lineage>
</organism>
<feature type="region of interest" description="Disordered" evidence="8">
    <location>
        <begin position="475"/>
        <end position="537"/>
    </location>
</feature>
<dbReference type="GO" id="GO:0005524">
    <property type="term" value="F:ATP binding"/>
    <property type="evidence" value="ECO:0007669"/>
    <property type="project" value="UniProtKB-KW"/>
</dbReference>
<name>C0QD57_DESAH</name>
<proteinExistence type="inferred from homology"/>
<keyword evidence="1" id="KW-0963">Cytoplasm</keyword>
<dbReference type="AlphaFoldDB" id="C0QD57"/>
<feature type="domain" description="Helicase C-terminal" evidence="10">
    <location>
        <begin position="318"/>
        <end position="488"/>
    </location>
</feature>
<keyword evidence="2 7" id="KW-0547">Nucleotide-binding</keyword>
<evidence type="ECO:0000313" key="12">
    <source>
        <dbReference type="Proteomes" id="UP000000442"/>
    </source>
</evidence>
<evidence type="ECO:0000256" key="5">
    <source>
        <dbReference type="ARBA" id="ARBA00022840"/>
    </source>
</evidence>
<dbReference type="GO" id="GO:0003724">
    <property type="term" value="F:RNA helicase activity"/>
    <property type="evidence" value="ECO:0007669"/>
    <property type="project" value="InterPro"/>
</dbReference>
<evidence type="ECO:0000256" key="1">
    <source>
        <dbReference type="ARBA" id="ARBA00022490"/>
    </source>
</evidence>
<evidence type="ECO:0000256" key="2">
    <source>
        <dbReference type="ARBA" id="ARBA00022741"/>
    </source>
</evidence>
<evidence type="ECO:0000256" key="7">
    <source>
        <dbReference type="RuleBase" id="RU000492"/>
    </source>
</evidence>
<evidence type="ECO:0000313" key="11">
    <source>
        <dbReference type="EMBL" id="ACN17289.1"/>
    </source>
</evidence>
<keyword evidence="4 7" id="KW-0347">Helicase</keyword>
<evidence type="ECO:0000256" key="6">
    <source>
        <dbReference type="ARBA" id="ARBA00038437"/>
    </source>
</evidence>
<sequence>MIRFFSSLIKRLFRQEPPKPTEPVIRKKQPPGDDTSIPTRKKTETSQPQSPETRHSPPIETGPGEKVRPGDGVRPHKKREPWTLDHFQVPTQEGKTRFHDLDLPLGLMHAISDENFQYCMPVQAEVLPHTLMGKDATAKAQTGTGKSAAFLVTIIARLMKNPTRGKREKGTPRALIIEPTRELVLQIEKDAKALTLYTPLRTVSVFGGMDYKRQQDQLASAHVDIIAATPGRLMDFMRQKLINLGKIEILVIDEADRLLDMGFIPDMRNIIYNTPHKKERQTLFFSATLAPEILRMANQWTVDPAVVEIDPDKTAADSINQKVFIVTEDQKFPLLYNLISGEKLERVILFVNMRSTTRRIAQRLVQFDISSEILSGEVSQKQRIRTLDDFRNGKVRVLVATDVAARGLHIEGVSHVINYDLPQDPEHYIHRIGRTGRAGAEGISVSFADEMSSFQIPDIEAVLGNKLECEYPDDAMLAPLPKPKRRIPPKPDTRPPQKKNRSSRSNSRPRSKGTPGPKGSSRQRNPRNAPKKESSQR</sequence>
<feature type="compositionally biased region" description="Basic and acidic residues" evidence="8">
    <location>
        <begin position="52"/>
        <end position="74"/>
    </location>
</feature>
<dbReference type="InterPro" id="IPR011545">
    <property type="entry name" value="DEAD/DEAH_box_helicase_dom"/>
</dbReference>
<dbReference type="PANTHER" id="PTHR47959">
    <property type="entry name" value="ATP-DEPENDENT RNA HELICASE RHLE-RELATED"/>
    <property type="match status" value="1"/>
</dbReference>
<dbReference type="Pfam" id="PF00271">
    <property type="entry name" value="Helicase_C"/>
    <property type="match status" value="1"/>
</dbReference>